<evidence type="ECO:0000259" key="5">
    <source>
        <dbReference type="PROSITE" id="PS51755"/>
    </source>
</evidence>
<keyword evidence="2" id="KW-0597">Phosphoprotein</keyword>
<dbReference type="GO" id="GO:0000156">
    <property type="term" value="F:phosphorelay response regulator activity"/>
    <property type="evidence" value="ECO:0007669"/>
    <property type="project" value="TreeGrafter"/>
</dbReference>
<keyword evidence="1 3" id="KW-0238">DNA-binding</keyword>
<dbReference type="OrthoDB" id="3229809at2"/>
<dbReference type="GO" id="GO:0032993">
    <property type="term" value="C:protein-DNA complex"/>
    <property type="evidence" value="ECO:0007669"/>
    <property type="project" value="TreeGrafter"/>
</dbReference>
<proteinExistence type="predicted"/>
<dbReference type="EMBL" id="VCKZ01000015">
    <property type="protein sequence ID" value="TMR41699.1"/>
    <property type="molecule type" value="Genomic_DNA"/>
</dbReference>
<evidence type="ECO:0000256" key="3">
    <source>
        <dbReference type="PROSITE-ProRule" id="PRU01091"/>
    </source>
</evidence>
<feature type="domain" description="Response regulatory" evidence="4">
    <location>
        <begin position="2"/>
        <end position="116"/>
    </location>
</feature>
<comment type="caution">
    <text evidence="6">The sequence shown here is derived from an EMBL/GenBank/DDBJ whole genome shotgun (WGS) entry which is preliminary data.</text>
</comment>
<protein>
    <submittedName>
        <fullName evidence="6">Response regulator transcription factor</fullName>
    </submittedName>
</protein>
<feature type="modified residue" description="4-aspartylphosphate" evidence="2">
    <location>
        <position position="51"/>
    </location>
</feature>
<feature type="domain" description="OmpR/PhoB-type" evidence="5">
    <location>
        <begin position="124"/>
        <end position="219"/>
    </location>
</feature>
<dbReference type="InterPro" id="IPR011006">
    <property type="entry name" value="CheY-like_superfamily"/>
</dbReference>
<dbReference type="CDD" id="cd00383">
    <property type="entry name" value="trans_reg_C"/>
    <property type="match status" value="1"/>
</dbReference>
<gene>
    <name evidence="6" type="ORF">ETD96_04150</name>
</gene>
<dbReference type="SUPFAM" id="SSF52172">
    <property type="entry name" value="CheY-like"/>
    <property type="match status" value="1"/>
</dbReference>
<dbReference type="RefSeq" id="WP_138634300.1">
    <property type="nucleotide sequence ID" value="NZ_VCKZ01000015.1"/>
</dbReference>
<reference evidence="6 7" key="1">
    <citation type="submission" date="2019-05" db="EMBL/GenBank/DDBJ databases">
        <title>Draft genome sequence of Actinomadura geliboluensis A8036.</title>
        <authorList>
            <person name="Saricaoglu S."/>
            <person name="Isik K."/>
        </authorList>
    </citation>
    <scope>NUCLEOTIDE SEQUENCE [LARGE SCALE GENOMIC DNA]</scope>
    <source>
        <strain evidence="6 7">A8036</strain>
    </source>
</reference>
<dbReference type="PANTHER" id="PTHR48111">
    <property type="entry name" value="REGULATOR OF RPOS"/>
    <property type="match status" value="1"/>
</dbReference>
<dbReference type="GO" id="GO:0000976">
    <property type="term" value="F:transcription cis-regulatory region binding"/>
    <property type="evidence" value="ECO:0007669"/>
    <property type="project" value="TreeGrafter"/>
</dbReference>
<evidence type="ECO:0000259" key="4">
    <source>
        <dbReference type="PROSITE" id="PS50110"/>
    </source>
</evidence>
<keyword evidence="7" id="KW-1185">Reference proteome</keyword>
<dbReference type="InterPro" id="IPR001789">
    <property type="entry name" value="Sig_transdc_resp-reg_receiver"/>
</dbReference>
<evidence type="ECO:0000313" key="6">
    <source>
        <dbReference type="EMBL" id="TMR41699.1"/>
    </source>
</evidence>
<evidence type="ECO:0000256" key="2">
    <source>
        <dbReference type="PROSITE-ProRule" id="PRU00169"/>
    </source>
</evidence>
<dbReference type="Gene3D" id="3.40.50.2300">
    <property type="match status" value="1"/>
</dbReference>
<dbReference type="Proteomes" id="UP000305238">
    <property type="component" value="Unassembled WGS sequence"/>
</dbReference>
<dbReference type="PROSITE" id="PS51755">
    <property type="entry name" value="OMPR_PHOB"/>
    <property type="match status" value="1"/>
</dbReference>
<dbReference type="SMART" id="SM00448">
    <property type="entry name" value="REC"/>
    <property type="match status" value="1"/>
</dbReference>
<name>A0A5S4H9P4_9ACTN</name>
<dbReference type="PROSITE" id="PS50110">
    <property type="entry name" value="RESPONSE_REGULATORY"/>
    <property type="match status" value="1"/>
</dbReference>
<evidence type="ECO:0000313" key="7">
    <source>
        <dbReference type="Proteomes" id="UP000305238"/>
    </source>
</evidence>
<dbReference type="SMART" id="SM00862">
    <property type="entry name" value="Trans_reg_C"/>
    <property type="match status" value="1"/>
</dbReference>
<dbReference type="PANTHER" id="PTHR48111:SF36">
    <property type="entry name" value="TRANSCRIPTIONAL REGULATORY PROTEIN CUTR"/>
    <property type="match status" value="1"/>
</dbReference>
<accession>A0A5S4H9P4</accession>
<dbReference type="InterPro" id="IPR001867">
    <property type="entry name" value="OmpR/PhoB-type_DNA-bd"/>
</dbReference>
<dbReference type="GO" id="GO:0006355">
    <property type="term" value="P:regulation of DNA-templated transcription"/>
    <property type="evidence" value="ECO:0007669"/>
    <property type="project" value="InterPro"/>
</dbReference>
<dbReference type="Pfam" id="PF00486">
    <property type="entry name" value="Trans_reg_C"/>
    <property type="match status" value="1"/>
</dbReference>
<organism evidence="6 7">
    <name type="scientific">Actinomadura geliboluensis</name>
    <dbReference type="NCBI Taxonomy" id="882440"/>
    <lineage>
        <taxon>Bacteria</taxon>
        <taxon>Bacillati</taxon>
        <taxon>Actinomycetota</taxon>
        <taxon>Actinomycetes</taxon>
        <taxon>Streptosporangiales</taxon>
        <taxon>Thermomonosporaceae</taxon>
        <taxon>Actinomadura</taxon>
    </lineage>
</organism>
<dbReference type="AlphaFoldDB" id="A0A5S4H9P4"/>
<dbReference type="Gene3D" id="1.10.10.10">
    <property type="entry name" value="Winged helix-like DNA-binding domain superfamily/Winged helix DNA-binding domain"/>
    <property type="match status" value="1"/>
</dbReference>
<dbReference type="GO" id="GO:0005829">
    <property type="term" value="C:cytosol"/>
    <property type="evidence" value="ECO:0007669"/>
    <property type="project" value="TreeGrafter"/>
</dbReference>
<sequence>MRVLVAEDDRFLAELIAEGLWGRSIATDVAYDGAEALRRLEAMDYDVLILDRDLPEVHGDEVCRQIVGSGMMTRVLMLTASGTVRDRVDGLGLGADDYLPKPFSYDELVARVLALGRRARPALPPVIERAGVVLDTPRRQAYRDGRRIVLSRKEFGVLEALMRADGMVMAAEDLLQEIWEEYISYNSNAVRVTISKLRAKLGSPPVIETVSGSGYRIRTSE</sequence>
<dbReference type="Gene3D" id="6.10.250.690">
    <property type="match status" value="1"/>
</dbReference>
<dbReference type="InterPro" id="IPR039420">
    <property type="entry name" value="WalR-like"/>
</dbReference>
<feature type="DNA-binding region" description="OmpR/PhoB-type" evidence="3">
    <location>
        <begin position="124"/>
        <end position="219"/>
    </location>
</feature>
<dbReference type="InterPro" id="IPR036388">
    <property type="entry name" value="WH-like_DNA-bd_sf"/>
</dbReference>
<dbReference type="Pfam" id="PF00072">
    <property type="entry name" value="Response_reg"/>
    <property type="match status" value="1"/>
</dbReference>
<evidence type="ECO:0000256" key="1">
    <source>
        <dbReference type="ARBA" id="ARBA00023125"/>
    </source>
</evidence>